<evidence type="ECO:0000313" key="10">
    <source>
        <dbReference type="EMBL" id="TKJ40586.1"/>
    </source>
</evidence>
<dbReference type="AlphaFoldDB" id="A0A532V046"/>
<comment type="domain">
    <text evidence="8">The N-terminal region contains the highly conserved SGGXDS motif, predicted to be a P-loop motif involved in ATP binding.</text>
</comment>
<evidence type="ECO:0000256" key="4">
    <source>
        <dbReference type="ARBA" id="ARBA00022694"/>
    </source>
</evidence>
<reference evidence="10 11" key="1">
    <citation type="submission" date="2017-06" db="EMBL/GenBank/DDBJ databases">
        <title>Novel microbial phyla capable of carbon fixation and sulfur reduction in deep-sea sediments.</title>
        <authorList>
            <person name="Huang J."/>
            <person name="Baker B."/>
            <person name="Wang Y."/>
        </authorList>
    </citation>
    <scope>NUCLEOTIDE SEQUENCE [LARGE SCALE GENOMIC DNA]</scope>
    <source>
        <strain evidence="10">B3_TA06</strain>
    </source>
</reference>
<comment type="similarity">
    <text evidence="8">Belongs to the tRNA(Ile)-lysidine synthase family.</text>
</comment>
<dbReference type="Proteomes" id="UP000317778">
    <property type="component" value="Unassembled WGS sequence"/>
</dbReference>
<keyword evidence="4 8" id="KW-0819">tRNA processing</keyword>
<evidence type="ECO:0000256" key="1">
    <source>
        <dbReference type="ARBA" id="ARBA00004496"/>
    </source>
</evidence>
<protein>
    <recommendedName>
        <fullName evidence="8">tRNA(Ile)-lysidine synthase</fullName>
        <ecNumber evidence="8">6.3.4.19</ecNumber>
    </recommendedName>
    <alternativeName>
        <fullName evidence="8">tRNA(Ile)-2-lysyl-cytidine synthase</fullName>
    </alternativeName>
    <alternativeName>
        <fullName evidence="8">tRNA(Ile)-lysidine synthetase</fullName>
    </alternativeName>
</protein>
<dbReference type="InterPro" id="IPR012795">
    <property type="entry name" value="tRNA_Ile_lys_synt_N"/>
</dbReference>
<accession>A0A532V046</accession>
<name>A0A532V046_UNCT6</name>
<dbReference type="GO" id="GO:0005737">
    <property type="term" value="C:cytoplasm"/>
    <property type="evidence" value="ECO:0007669"/>
    <property type="project" value="UniProtKB-SubCell"/>
</dbReference>
<evidence type="ECO:0000256" key="6">
    <source>
        <dbReference type="ARBA" id="ARBA00022840"/>
    </source>
</evidence>
<evidence type="ECO:0000256" key="8">
    <source>
        <dbReference type="HAMAP-Rule" id="MF_01161"/>
    </source>
</evidence>
<evidence type="ECO:0000259" key="9">
    <source>
        <dbReference type="SMART" id="SM00977"/>
    </source>
</evidence>
<keyword evidence="5 8" id="KW-0547">Nucleotide-binding</keyword>
<organism evidence="10 11">
    <name type="scientific">candidate division TA06 bacterium B3_TA06</name>
    <dbReference type="NCBI Taxonomy" id="2012487"/>
    <lineage>
        <taxon>Bacteria</taxon>
        <taxon>Bacteria division TA06</taxon>
    </lineage>
</organism>
<dbReference type="Pfam" id="PF11734">
    <property type="entry name" value="TilS_C"/>
    <property type="match status" value="1"/>
</dbReference>
<evidence type="ECO:0000256" key="2">
    <source>
        <dbReference type="ARBA" id="ARBA00022490"/>
    </source>
</evidence>
<dbReference type="GO" id="GO:0032267">
    <property type="term" value="F:tRNA(Ile)-lysidine synthase activity"/>
    <property type="evidence" value="ECO:0007669"/>
    <property type="project" value="UniProtKB-EC"/>
</dbReference>
<sequence length="468" mass="52354">MSLIRKAEDSLKRECGFKRGASVLVACSGGADSTALLHFLHSRRRRLGIADLGVYHLNHGLRGAEADADEEFVANLAKSLDIPFHPDRADVAAYAAEHGISHEMAGRKLRYAGLNRLLESEGCVPKKGGCYGCYGYGALGHTASDNAEWILISLVRGRAEPFLWGIPAKRGPFIRPLIRCARAEILDYLKTHHLSFREDSSNASLSFDRNRIRHRIMPLLKELNPSLEETLSRTLEVGDLLNSSLDSQAAELLERLVTSNGRTSELDTSELSGYNLVTQLRVLRLFVPWLGANDLLGLLPLEVAKGTREMARGKGKKLCASYDRLVLEDCKDQPLWEPCVLSEAKDVLVPGLGWRLRVYEGKRDEFAPRDDVVFFDASFIKPPFVVRPWREGDRIVPFGRRGEVKLKRVFSDRKVPRRMRRYWPLVCKDDEVVWAAGLIRSAGAPVTSSTRKLTILTLLRGEDGKQTA</sequence>
<dbReference type="HAMAP" id="MF_01161">
    <property type="entry name" value="tRNA_Ile_lys_synt"/>
    <property type="match status" value="1"/>
</dbReference>
<dbReference type="InterPro" id="IPR011063">
    <property type="entry name" value="TilS/TtcA_N"/>
</dbReference>
<keyword evidence="2 8" id="KW-0963">Cytoplasm</keyword>
<dbReference type="EMBL" id="NJBO01000017">
    <property type="protein sequence ID" value="TKJ40586.1"/>
    <property type="molecule type" value="Genomic_DNA"/>
</dbReference>
<evidence type="ECO:0000256" key="7">
    <source>
        <dbReference type="ARBA" id="ARBA00048539"/>
    </source>
</evidence>
<comment type="function">
    <text evidence="8">Ligates lysine onto the cytidine present at position 34 of the AUA codon-specific tRNA(Ile) that contains the anticodon CAU, in an ATP-dependent manner. Cytidine is converted to lysidine, thus changing the amino acid specificity of the tRNA from methionine to isoleucine.</text>
</comment>
<comment type="subcellular location">
    <subcellularLocation>
        <location evidence="1 8">Cytoplasm</location>
    </subcellularLocation>
</comment>
<dbReference type="SMART" id="SM00977">
    <property type="entry name" value="TilS_C"/>
    <property type="match status" value="1"/>
</dbReference>
<feature type="domain" description="Lysidine-tRNA(Ile) synthetase C-terminal" evidence="9">
    <location>
        <begin position="384"/>
        <end position="455"/>
    </location>
</feature>
<keyword evidence="3 8" id="KW-0436">Ligase</keyword>
<comment type="catalytic activity">
    <reaction evidence="7 8">
        <text>cytidine(34) in tRNA(Ile2) + L-lysine + ATP = lysidine(34) in tRNA(Ile2) + AMP + diphosphate + H(+)</text>
        <dbReference type="Rhea" id="RHEA:43744"/>
        <dbReference type="Rhea" id="RHEA-COMP:10625"/>
        <dbReference type="Rhea" id="RHEA-COMP:10670"/>
        <dbReference type="ChEBI" id="CHEBI:15378"/>
        <dbReference type="ChEBI" id="CHEBI:30616"/>
        <dbReference type="ChEBI" id="CHEBI:32551"/>
        <dbReference type="ChEBI" id="CHEBI:33019"/>
        <dbReference type="ChEBI" id="CHEBI:82748"/>
        <dbReference type="ChEBI" id="CHEBI:83665"/>
        <dbReference type="ChEBI" id="CHEBI:456215"/>
        <dbReference type="EC" id="6.3.4.19"/>
    </reaction>
</comment>
<dbReference type="PANTHER" id="PTHR43033">
    <property type="entry name" value="TRNA(ILE)-LYSIDINE SYNTHASE-RELATED"/>
    <property type="match status" value="1"/>
</dbReference>
<dbReference type="SUPFAM" id="SSF52402">
    <property type="entry name" value="Adenine nucleotide alpha hydrolases-like"/>
    <property type="match status" value="1"/>
</dbReference>
<dbReference type="GO" id="GO:0006400">
    <property type="term" value="P:tRNA modification"/>
    <property type="evidence" value="ECO:0007669"/>
    <property type="project" value="UniProtKB-UniRule"/>
</dbReference>
<feature type="binding site" evidence="8">
    <location>
        <begin position="28"/>
        <end position="33"/>
    </location>
    <ligand>
        <name>ATP</name>
        <dbReference type="ChEBI" id="CHEBI:30616"/>
    </ligand>
</feature>
<dbReference type="CDD" id="cd01992">
    <property type="entry name" value="TilS_N"/>
    <property type="match status" value="1"/>
</dbReference>
<dbReference type="InterPro" id="IPR014729">
    <property type="entry name" value="Rossmann-like_a/b/a_fold"/>
</dbReference>
<dbReference type="SUPFAM" id="SSF56037">
    <property type="entry name" value="PheT/TilS domain"/>
    <property type="match status" value="1"/>
</dbReference>
<comment type="caution">
    <text evidence="10">The sequence shown here is derived from an EMBL/GenBank/DDBJ whole genome shotgun (WGS) entry which is preliminary data.</text>
</comment>
<dbReference type="NCBIfam" id="TIGR02432">
    <property type="entry name" value="lysidine_TilS_N"/>
    <property type="match status" value="1"/>
</dbReference>
<proteinExistence type="inferred from homology"/>
<dbReference type="GO" id="GO:0005524">
    <property type="term" value="F:ATP binding"/>
    <property type="evidence" value="ECO:0007669"/>
    <property type="project" value="UniProtKB-UniRule"/>
</dbReference>
<keyword evidence="6 8" id="KW-0067">ATP-binding</keyword>
<dbReference type="InterPro" id="IPR012796">
    <property type="entry name" value="Lysidine-tRNA-synth_C"/>
</dbReference>
<gene>
    <name evidence="8 10" type="primary">tilS</name>
    <name evidence="10" type="ORF">CEE36_09385</name>
</gene>
<dbReference type="Pfam" id="PF01171">
    <property type="entry name" value="ATP_bind_3"/>
    <property type="match status" value="1"/>
</dbReference>
<dbReference type="PANTHER" id="PTHR43033:SF1">
    <property type="entry name" value="TRNA(ILE)-LYSIDINE SYNTHASE-RELATED"/>
    <property type="match status" value="1"/>
</dbReference>
<dbReference type="EC" id="6.3.4.19" evidence="8"/>
<evidence type="ECO:0000256" key="3">
    <source>
        <dbReference type="ARBA" id="ARBA00022598"/>
    </source>
</evidence>
<dbReference type="NCBIfam" id="TIGR02433">
    <property type="entry name" value="lysidine_TilS_C"/>
    <property type="match status" value="1"/>
</dbReference>
<evidence type="ECO:0000256" key="5">
    <source>
        <dbReference type="ARBA" id="ARBA00022741"/>
    </source>
</evidence>
<dbReference type="InterPro" id="IPR012094">
    <property type="entry name" value="tRNA_Ile_lys_synt"/>
</dbReference>
<dbReference type="Gene3D" id="3.40.50.620">
    <property type="entry name" value="HUPs"/>
    <property type="match status" value="1"/>
</dbReference>
<evidence type="ECO:0000313" key="11">
    <source>
        <dbReference type="Proteomes" id="UP000317778"/>
    </source>
</evidence>